<sequence>MDDSPYNKASGDEEEEEELVDETGYKTTKDAVIFAIDVSKSMLQKPPATDADDKKTDSDSDSATHAALKCAYQLMQQRIISNPNDMMGILLFGTQRDRFMDDKYNPYPHCYVLTELEIPDAQNVKKLRDLVNDEEEAGKLLQPCEGGVKMASVLFCANQIFTTKASNFASRRLFLVTDNDDPHRGEKALASTAAVRAKDLYDLGVVIELFPISKPDHEFDRTIFYDDIVYRNTLNTDENAPAPLTSAAKPSKSGSGISLFQSLLSNINSHISPRRALFSVPLELSPGIRIGVKGYILFKREEIRKSCNVWMGGEKPQIAVGSTTRMADDTARTVEKVEIKKAFKFGGDTVSFGEEELKRIKYFGDPVIRVIGFKDRKLLPAWANYKHSTLIYPSETDFVGSTRVFSALWQKMRKAKKFALVWFIPRRNATPVLAAAIPGEEKYGDDGEQVSPPGLWIVNLPFADDIRQVPETTMVPATDELVDAARMFMQQVMLPKSVYNPKNYPNPALQWFYRVLQAMALEEDLPETPEDKTLPRYRQIDKRAGSYVTDWGTTLESSYQAYITEHGHRSTTTTSLKKRPAATADGDATTKKIKTEVDGVGEEEMRERFENGTVEKLTLPVLKEFLGAKKIPVGGKKKDLVDRVVGYFASK</sequence>
<evidence type="ECO:0000256" key="10">
    <source>
        <dbReference type="ARBA" id="ARBA00022806"/>
    </source>
</evidence>
<dbReference type="Pfam" id="PF02037">
    <property type="entry name" value="SAP"/>
    <property type="match status" value="1"/>
</dbReference>
<keyword evidence="11" id="KW-0067">ATP-binding</keyword>
<evidence type="ECO:0000256" key="19">
    <source>
        <dbReference type="ARBA" id="ARBA00047995"/>
    </source>
</evidence>
<organism evidence="23 24">
    <name type="scientific">Tothia fuscella</name>
    <dbReference type="NCBI Taxonomy" id="1048955"/>
    <lineage>
        <taxon>Eukaryota</taxon>
        <taxon>Fungi</taxon>
        <taxon>Dikarya</taxon>
        <taxon>Ascomycota</taxon>
        <taxon>Pezizomycotina</taxon>
        <taxon>Dothideomycetes</taxon>
        <taxon>Pleosporomycetidae</taxon>
        <taxon>Venturiales</taxon>
        <taxon>Cylindrosympodiaceae</taxon>
        <taxon>Tothia</taxon>
    </lineage>
</organism>
<dbReference type="PROSITE" id="PS50800">
    <property type="entry name" value="SAP"/>
    <property type="match status" value="1"/>
</dbReference>
<dbReference type="Gene3D" id="3.40.50.410">
    <property type="entry name" value="von Willebrand factor, type A domain"/>
    <property type="match status" value="1"/>
</dbReference>
<protein>
    <recommendedName>
        <fullName evidence="5">ATP-dependent DNA helicase II subunit 1</fullName>
        <ecNumber evidence="4">3.6.4.12</ecNumber>
    </recommendedName>
    <alternativeName>
        <fullName evidence="18">ATP-dependent DNA helicase II subunit Ku70</fullName>
    </alternativeName>
</protein>
<evidence type="ECO:0000256" key="12">
    <source>
        <dbReference type="ARBA" id="ARBA00022895"/>
    </source>
</evidence>
<keyword evidence="6" id="KW-0158">Chromosome</keyword>
<dbReference type="InterPro" id="IPR006165">
    <property type="entry name" value="Ku70"/>
</dbReference>
<evidence type="ECO:0000256" key="16">
    <source>
        <dbReference type="ARBA" id="ARBA00023242"/>
    </source>
</evidence>
<dbReference type="GO" id="GO:0042162">
    <property type="term" value="F:telomeric DNA binding"/>
    <property type="evidence" value="ECO:0007669"/>
    <property type="project" value="InterPro"/>
</dbReference>
<comment type="catalytic activity">
    <reaction evidence="19">
        <text>ATP + H2O = ADP + phosphate + H(+)</text>
        <dbReference type="Rhea" id="RHEA:13065"/>
        <dbReference type="ChEBI" id="CHEBI:15377"/>
        <dbReference type="ChEBI" id="CHEBI:15378"/>
        <dbReference type="ChEBI" id="CHEBI:30616"/>
        <dbReference type="ChEBI" id="CHEBI:43474"/>
        <dbReference type="ChEBI" id="CHEBI:456216"/>
        <dbReference type="EC" id="3.6.4.12"/>
    </reaction>
</comment>
<evidence type="ECO:0000313" key="24">
    <source>
        <dbReference type="Proteomes" id="UP000800235"/>
    </source>
</evidence>
<dbReference type="FunFam" id="2.40.290.10:FF:000001">
    <property type="entry name" value="X-ray repair cross complementing 6"/>
    <property type="match status" value="1"/>
</dbReference>
<feature type="active site" description="Schiff-base intermediate with DNA; for 5'-deoxyribose-5-phosphate lyase activity" evidence="20">
    <location>
        <position position="26"/>
    </location>
</feature>
<dbReference type="Gene3D" id="1.10.1600.10">
    <property type="match status" value="1"/>
</dbReference>
<dbReference type="InterPro" id="IPR036361">
    <property type="entry name" value="SAP_dom_sf"/>
</dbReference>
<dbReference type="Pfam" id="PF03730">
    <property type="entry name" value="Ku_C"/>
    <property type="match status" value="1"/>
</dbReference>
<dbReference type="InterPro" id="IPR027388">
    <property type="entry name" value="Ku70_bridge/pillars_dom_sf"/>
</dbReference>
<proteinExistence type="inferred from homology"/>
<reference evidence="23" key="1">
    <citation type="journal article" date="2020" name="Stud. Mycol.">
        <title>101 Dothideomycetes genomes: a test case for predicting lifestyles and emergence of pathogens.</title>
        <authorList>
            <person name="Haridas S."/>
            <person name="Albert R."/>
            <person name="Binder M."/>
            <person name="Bloem J."/>
            <person name="Labutti K."/>
            <person name="Salamov A."/>
            <person name="Andreopoulos B."/>
            <person name="Baker S."/>
            <person name="Barry K."/>
            <person name="Bills G."/>
            <person name="Bluhm B."/>
            <person name="Cannon C."/>
            <person name="Castanera R."/>
            <person name="Culley D."/>
            <person name="Daum C."/>
            <person name="Ezra D."/>
            <person name="Gonzalez J."/>
            <person name="Henrissat B."/>
            <person name="Kuo A."/>
            <person name="Liang C."/>
            <person name="Lipzen A."/>
            <person name="Lutzoni F."/>
            <person name="Magnuson J."/>
            <person name="Mondo S."/>
            <person name="Nolan M."/>
            <person name="Ohm R."/>
            <person name="Pangilinan J."/>
            <person name="Park H.-J."/>
            <person name="Ramirez L."/>
            <person name="Alfaro M."/>
            <person name="Sun H."/>
            <person name="Tritt A."/>
            <person name="Yoshinaga Y."/>
            <person name="Zwiers L.-H."/>
            <person name="Turgeon B."/>
            <person name="Goodwin S."/>
            <person name="Spatafora J."/>
            <person name="Crous P."/>
            <person name="Grigoriev I."/>
        </authorList>
    </citation>
    <scope>NUCLEOTIDE SEQUENCE</scope>
    <source>
        <strain evidence="23">CBS 130266</strain>
    </source>
</reference>
<keyword evidence="15" id="KW-0234">DNA repair</keyword>
<evidence type="ECO:0000256" key="3">
    <source>
        <dbReference type="ARBA" id="ARBA00005240"/>
    </source>
</evidence>
<feature type="region of interest" description="Disordered" evidence="21">
    <location>
        <begin position="1"/>
        <end position="24"/>
    </location>
</feature>
<comment type="caution">
    <text evidence="23">The sequence shown here is derived from an EMBL/GenBank/DDBJ whole genome shotgun (WGS) entry which is preliminary data.</text>
</comment>
<dbReference type="PIRSF" id="PIRSF003033">
    <property type="entry name" value="Ku70"/>
    <property type="match status" value="1"/>
</dbReference>
<dbReference type="Gene3D" id="2.40.290.10">
    <property type="match status" value="1"/>
</dbReference>
<keyword evidence="10" id="KW-0347">Helicase</keyword>
<feature type="domain" description="SAP" evidence="22">
    <location>
        <begin position="614"/>
        <end position="648"/>
    </location>
</feature>
<comment type="function">
    <text evidence="17">Single-stranded DNA-dependent ATP-dependent helicase. Involved in non-homologous end joining (NHEJ) DNA double strand break repair. DNA-binding is sequence-independent but has a high affinity to nicks in double-stranded DNA and to the ends of duplex DNA. Binds to naturally occurring chromosomal ends, and therefore provides chromosomal end protection. Required also for telomere recombination to repair telomeric ends in the absence of telomerase. KU70, of the KU70/KU80 heterodimer, binds to the stem loop of TLC1, the RNA component of telomerase. Involved in telomere maintenance. Interacts with telomeric repeats and subtelomeric sequences thereby controlling telomere length and protecting against subtelomeric rearrangement. Maintains telomeric chromatin, which is involved in silencing the expression of genes located at the telomere. Required for mating-type switching.</text>
</comment>
<feature type="region of interest" description="Disordered" evidence="21">
    <location>
        <begin position="567"/>
        <end position="589"/>
    </location>
</feature>
<comment type="similarity">
    <text evidence="3">Belongs to the ku70 family.</text>
</comment>
<keyword evidence="12" id="KW-0779">Telomere</keyword>
<dbReference type="EC" id="3.6.4.12" evidence="4"/>
<evidence type="ECO:0000256" key="1">
    <source>
        <dbReference type="ARBA" id="ARBA00004123"/>
    </source>
</evidence>
<dbReference type="Pfam" id="PF02735">
    <property type="entry name" value="Ku"/>
    <property type="match status" value="1"/>
</dbReference>
<name>A0A9P4U2Y9_9PEZI</name>
<evidence type="ECO:0000256" key="5">
    <source>
        <dbReference type="ARBA" id="ARBA00021796"/>
    </source>
</evidence>
<evidence type="ECO:0000256" key="6">
    <source>
        <dbReference type="ARBA" id="ARBA00022454"/>
    </source>
</evidence>
<evidence type="ECO:0000256" key="14">
    <source>
        <dbReference type="ARBA" id="ARBA00023172"/>
    </source>
</evidence>
<evidence type="ECO:0000256" key="2">
    <source>
        <dbReference type="ARBA" id="ARBA00004574"/>
    </source>
</evidence>
<dbReference type="GO" id="GO:0006310">
    <property type="term" value="P:DNA recombination"/>
    <property type="evidence" value="ECO:0007669"/>
    <property type="project" value="UniProtKB-KW"/>
</dbReference>
<dbReference type="InterPro" id="IPR005161">
    <property type="entry name" value="Ku_N"/>
</dbReference>
<evidence type="ECO:0000256" key="9">
    <source>
        <dbReference type="ARBA" id="ARBA00022801"/>
    </source>
</evidence>
<dbReference type="NCBIfam" id="TIGR00578">
    <property type="entry name" value="ku70"/>
    <property type="match status" value="1"/>
</dbReference>
<keyword evidence="9" id="KW-0378">Hydrolase</keyword>
<keyword evidence="13" id="KW-0238">DNA-binding</keyword>
<dbReference type="GO" id="GO:0003690">
    <property type="term" value="F:double-stranded DNA binding"/>
    <property type="evidence" value="ECO:0007669"/>
    <property type="project" value="TreeGrafter"/>
</dbReference>
<dbReference type="InterPro" id="IPR005160">
    <property type="entry name" value="Ku_C"/>
</dbReference>
<dbReference type="SUPFAM" id="SSF68906">
    <property type="entry name" value="SAP domain"/>
    <property type="match status" value="1"/>
</dbReference>
<dbReference type="Gene3D" id="4.10.970.10">
    <property type="entry name" value="Ku70, bridge and pillars"/>
    <property type="match status" value="1"/>
</dbReference>
<dbReference type="CDD" id="cd00788">
    <property type="entry name" value="KU70"/>
    <property type="match status" value="1"/>
</dbReference>
<keyword evidence="7" id="KW-0547">Nucleotide-binding</keyword>
<dbReference type="SUPFAM" id="SSF100939">
    <property type="entry name" value="SPOC domain-like"/>
    <property type="match status" value="1"/>
</dbReference>
<evidence type="ECO:0000256" key="8">
    <source>
        <dbReference type="ARBA" id="ARBA00022763"/>
    </source>
</evidence>
<evidence type="ECO:0000256" key="11">
    <source>
        <dbReference type="ARBA" id="ARBA00022840"/>
    </source>
</evidence>
<dbReference type="FunFam" id="3.40.50.410:FF:000071">
    <property type="entry name" value="ATP-dependent DNA helicase II subunit 1"/>
    <property type="match status" value="1"/>
</dbReference>
<dbReference type="InterPro" id="IPR047087">
    <property type="entry name" value="KU70_core_dom"/>
</dbReference>
<evidence type="ECO:0000256" key="21">
    <source>
        <dbReference type="SAM" id="MobiDB-lite"/>
    </source>
</evidence>
<dbReference type="SMART" id="SM00559">
    <property type="entry name" value="Ku78"/>
    <property type="match status" value="1"/>
</dbReference>
<evidence type="ECO:0000256" key="18">
    <source>
        <dbReference type="ARBA" id="ARBA00031811"/>
    </source>
</evidence>
<keyword evidence="24" id="KW-1185">Reference proteome</keyword>
<evidence type="ECO:0000256" key="7">
    <source>
        <dbReference type="ARBA" id="ARBA00022741"/>
    </source>
</evidence>
<dbReference type="GO" id="GO:0003678">
    <property type="term" value="F:DNA helicase activity"/>
    <property type="evidence" value="ECO:0007669"/>
    <property type="project" value="UniProtKB-EC"/>
</dbReference>
<dbReference type="InterPro" id="IPR036465">
    <property type="entry name" value="vWFA_dom_sf"/>
</dbReference>
<dbReference type="OrthoDB" id="3249161at2759"/>
<dbReference type="FunFam" id="4.10.970.10:FF:000003">
    <property type="entry name" value="ATP-dependent DNA helicase II subunit 1"/>
    <property type="match status" value="1"/>
</dbReference>
<dbReference type="EMBL" id="MU007016">
    <property type="protein sequence ID" value="KAF2434498.1"/>
    <property type="molecule type" value="Genomic_DNA"/>
</dbReference>
<keyword evidence="14" id="KW-0233">DNA recombination</keyword>
<dbReference type="InterPro" id="IPR006164">
    <property type="entry name" value="DNA_bd_Ku70/Ku80"/>
</dbReference>
<dbReference type="AlphaFoldDB" id="A0A9P4U2Y9"/>
<evidence type="ECO:0000313" key="23">
    <source>
        <dbReference type="EMBL" id="KAF2434498.1"/>
    </source>
</evidence>
<comment type="subcellular location">
    <subcellularLocation>
        <location evidence="2">Chromosome</location>
        <location evidence="2">Telomere</location>
    </subcellularLocation>
    <subcellularLocation>
        <location evidence="1">Nucleus</location>
    </subcellularLocation>
</comment>
<keyword evidence="8" id="KW-0227">DNA damage</keyword>
<dbReference type="GO" id="GO:0000723">
    <property type="term" value="P:telomere maintenance"/>
    <property type="evidence" value="ECO:0007669"/>
    <property type="project" value="InterPro"/>
</dbReference>
<dbReference type="Gene3D" id="1.10.720.30">
    <property type="entry name" value="SAP domain"/>
    <property type="match status" value="1"/>
</dbReference>
<dbReference type="GO" id="GO:0003684">
    <property type="term" value="F:damaged DNA binding"/>
    <property type="evidence" value="ECO:0007669"/>
    <property type="project" value="InterPro"/>
</dbReference>
<dbReference type="PANTHER" id="PTHR12604">
    <property type="entry name" value="KU AUTOANTIGEN DNA HELICASE"/>
    <property type="match status" value="1"/>
</dbReference>
<dbReference type="GO" id="GO:0000781">
    <property type="term" value="C:chromosome, telomeric region"/>
    <property type="evidence" value="ECO:0007669"/>
    <property type="project" value="UniProtKB-SubCell"/>
</dbReference>
<evidence type="ECO:0000256" key="13">
    <source>
        <dbReference type="ARBA" id="ARBA00023125"/>
    </source>
</evidence>
<dbReference type="InterPro" id="IPR016194">
    <property type="entry name" value="SPOC-like_C_dom_sf"/>
</dbReference>
<feature type="compositionally biased region" description="Acidic residues" evidence="21">
    <location>
        <begin position="12"/>
        <end position="21"/>
    </location>
</feature>
<gene>
    <name evidence="23" type="ORF">EJ08DRAFT_468943</name>
</gene>
<evidence type="ECO:0000256" key="15">
    <source>
        <dbReference type="ARBA" id="ARBA00023204"/>
    </source>
</evidence>
<dbReference type="CDD" id="cd01458">
    <property type="entry name" value="vWA_ku"/>
    <property type="match status" value="1"/>
</dbReference>
<dbReference type="SUPFAM" id="SSF53300">
    <property type="entry name" value="vWA-like"/>
    <property type="match status" value="1"/>
</dbReference>
<evidence type="ECO:0000256" key="17">
    <source>
        <dbReference type="ARBA" id="ARBA00024890"/>
    </source>
</evidence>
<dbReference type="GO" id="GO:0043564">
    <property type="term" value="C:Ku70:Ku80 complex"/>
    <property type="evidence" value="ECO:0007669"/>
    <property type="project" value="InterPro"/>
</dbReference>
<evidence type="ECO:0000256" key="20">
    <source>
        <dbReference type="PIRSR" id="PIRSR003033-1"/>
    </source>
</evidence>
<dbReference type="SMART" id="SM00513">
    <property type="entry name" value="SAP"/>
    <property type="match status" value="1"/>
</dbReference>
<dbReference type="PANTHER" id="PTHR12604:SF2">
    <property type="entry name" value="X-RAY REPAIR CROSS-COMPLEMENTING PROTEIN 6"/>
    <property type="match status" value="1"/>
</dbReference>
<dbReference type="Proteomes" id="UP000800235">
    <property type="component" value="Unassembled WGS sequence"/>
</dbReference>
<dbReference type="GO" id="GO:0005524">
    <property type="term" value="F:ATP binding"/>
    <property type="evidence" value="ECO:0007669"/>
    <property type="project" value="UniProtKB-KW"/>
</dbReference>
<dbReference type="GO" id="GO:0016787">
    <property type="term" value="F:hydrolase activity"/>
    <property type="evidence" value="ECO:0007669"/>
    <property type="project" value="UniProtKB-KW"/>
</dbReference>
<evidence type="ECO:0000259" key="22">
    <source>
        <dbReference type="PROSITE" id="PS50800"/>
    </source>
</evidence>
<dbReference type="Pfam" id="PF03731">
    <property type="entry name" value="Ku_N"/>
    <property type="match status" value="1"/>
</dbReference>
<accession>A0A9P4U2Y9</accession>
<keyword evidence="16" id="KW-0539">Nucleus</keyword>
<dbReference type="InterPro" id="IPR003034">
    <property type="entry name" value="SAP_dom"/>
</dbReference>
<evidence type="ECO:0000256" key="4">
    <source>
        <dbReference type="ARBA" id="ARBA00012551"/>
    </source>
</evidence>
<dbReference type="GO" id="GO:0006303">
    <property type="term" value="P:double-strand break repair via nonhomologous end joining"/>
    <property type="evidence" value="ECO:0007669"/>
    <property type="project" value="InterPro"/>
</dbReference>